<comment type="similarity">
    <text evidence="2">Belongs to the SLX9 family.</text>
</comment>
<evidence type="ECO:0000256" key="2">
    <source>
        <dbReference type="ARBA" id="ARBA00011022"/>
    </source>
</evidence>
<dbReference type="PANTHER" id="PTHR31109:SF2">
    <property type="entry name" value="RIBOSOME BIOGENESIS PROTEIN SLX9 HOMOLOG"/>
    <property type="match status" value="1"/>
</dbReference>
<comment type="subcellular location">
    <subcellularLocation>
        <location evidence="1">Nucleus</location>
        <location evidence="1">Nucleolus</location>
    </subcellularLocation>
</comment>
<dbReference type="GO" id="GO:0005730">
    <property type="term" value="C:nucleolus"/>
    <property type="evidence" value="ECO:0007669"/>
    <property type="project" value="UniProtKB-SubCell"/>
</dbReference>
<name>E1ZDK3_CHLVA</name>
<sequence>MVKRAKLAAKKARKLLEGERVAAPAAAAQEGPAPPMHIQRKLTRKVKFLERVAATKLSASKGGVTKKKKKRPSVALTDLASLTASLNEAAAGLEGGGPQRRQFGRSVGTQRGRERVAAVEMQRLQQVLQHPQFVANPLAAVTSHLAATLPAAPPPPSTQAAKDPAQLRREKKKRRKERAAAGRAMADD</sequence>
<keyword evidence="6" id="KW-1185">Reference proteome</keyword>
<gene>
    <name evidence="5" type="ORF">CHLNCDRAFT_145477</name>
</gene>
<dbReference type="OrthoDB" id="18703at2759"/>
<dbReference type="RefSeq" id="XP_005847977.1">
    <property type="nucleotide sequence ID" value="XM_005847915.1"/>
</dbReference>
<proteinExistence type="inferred from homology"/>
<dbReference type="STRING" id="554065.E1ZDK3"/>
<dbReference type="InParanoid" id="E1ZDK3"/>
<dbReference type="GO" id="GO:0030688">
    <property type="term" value="C:preribosome, small subunit precursor"/>
    <property type="evidence" value="ECO:0007669"/>
    <property type="project" value="InterPro"/>
</dbReference>
<feature type="region of interest" description="Disordered" evidence="4">
    <location>
        <begin position="146"/>
        <end position="188"/>
    </location>
</feature>
<dbReference type="PANTHER" id="PTHR31109">
    <property type="entry name" value="PROTEIN FAM207A"/>
    <property type="match status" value="1"/>
</dbReference>
<dbReference type="AlphaFoldDB" id="E1ZDK3"/>
<dbReference type="Pfam" id="PF15341">
    <property type="entry name" value="SLX9"/>
    <property type="match status" value="1"/>
</dbReference>
<evidence type="ECO:0000256" key="1">
    <source>
        <dbReference type="ARBA" id="ARBA00004604"/>
    </source>
</evidence>
<dbReference type="GeneID" id="17355378"/>
<keyword evidence="3" id="KW-0539">Nucleus</keyword>
<evidence type="ECO:0000313" key="6">
    <source>
        <dbReference type="Proteomes" id="UP000008141"/>
    </source>
</evidence>
<dbReference type="eggNOG" id="ENOG502SD9H">
    <property type="taxonomic scope" value="Eukaryota"/>
</dbReference>
<evidence type="ECO:0000313" key="5">
    <source>
        <dbReference type="EMBL" id="EFN55875.1"/>
    </source>
</evidence>
<reference evidence="5 6" key="1">
    <citation type="journal article" date="2010" name="Plant Cell">
        <title>The Chlorella variabilis NC64A genome reveals adaptation to photosymbiosis, coevolution with viruses, and cryptic sex.</title>
        <authorList>
            <person name="Blanc G."/>
            <person name="Duncan G."/>
            <person name="Agarkova I."/>
            <person name="Borodovsky M."/>
            <person name="Gurnon J."/>
            <person name="Kuo A."/>
            <person name="Lindquist E."/>
            <person name="Lucas S."/>
            <person name="Pangilinan J."/>
            <person name="Polle J."/>
            <person name="Salamov A."/>
            <person name="Terry A."/>
            <person name="Yamada T."/>
            <person name="Dunigan D.D."/>
            <person name="Grigoriev I.V."/>
            <person name="Claverie J.M."/>
            <person name="Van Etten J.L."/>
        </authorList>
    </citation>
    <scope>NUCLEOTIDE SEQUENCE [LARGE SCALE GENOMIC DNA]</scope>
    <source>
        <strain evidence="5 6">NC64A</strain>
    </source>
</reference>
<evidence type="ECO:0008006" key="7">
    <source>
        <dbReference type="Google" id="ProtNLM"/>
    </source>
</evidence>
<evidence type="ECO:0000256" key="4">
    <source>
        <dbReference type="SAM" id="MobiDB-lite"/>
    </source>
</evidence>
<dbReference type="FunCoup" id="E1ZDK3">
    <property type="interactions" value="269"/>
</dbReference>
<evidence type="ECO:0000256" key="3">
    <source>
        <dbReference type="ARBA" id="ARBA00023242"/>
    </source>
</evidence>
<dbReference type="InterPro" id="IPR028160">
    <property type="entry name" value="Slx9-like"/>
</dbReference>
<dbReference type="KEGG" id="cvr:CHLNCDRAFT_145477"/>
<dbReference type="Proteomes" id="UP000008141">
    <property type="component" value="Unassembled WGS sequence"/>
</dbReference>
<dbReference type="GO" id="GO:0000462">
    <property type="term" value="P:maturation of SSU-rRNA from tricistronic rRNA transcript (SSU-rRNA, 5.8S rRNA, LSU-rRNA)"/>
    <property type="evidence" value="ECO:0007669"/>
    <property type="project" value="InterPro"/>
</dbReference>
<dbReference type="OMA" id="PELKMNC"/>
<dbReference type="GO" id="GO:0030686">
    <property type="term" value="C:90S preribosome"/>
    <property type="evidence" value="ECO:0007669"/>
    <property type="project" value="InterPro"/>
</dbReference>
<accession>E1ZDK3</accession>
<dbReference type="EMBL" id="GL433843">
    <property type="protein sequence ID" value="EFN55875.1"/>
    <property type="molecule type" value="Genomic_DNA"/>
</dbReference>
<protein>
    <recommendedName>
        <fullName evidence="7">Ribosome biogenesis protein SLX9</fullName>
    </recommendedName>
</protein>
<feature type="region of interest" description="Disordered" evidence="4">
    <location>
        <begin position="90"/>
        <end position="112"/>
    </location>
</feature>
<organism evidence="6">
    <name type="scientific">Chlorella variabilis</name>
    <name type="common">Green alga</name>
    <dbReference type="NCBI Taxonomy" id="554065"/>
    <lineage>
        <taxon>Eukaryota</taxon>
        <taxon>Viridiplantae</taxon>
        <taxon>Chlorophyta</taxon>
        <taxon>core chlorophytes</taxon>
        <taxon>Trebouxiophyceae</taxon>
        <taxon>Chlorellales</taxon>
        <taxon>Chlorellaceae</taxon>
        <taxon>Chlorella clade</taxon>
        <taxon>Chlorella</taxon>
    </lineage>
</organism>